<name>A0A1W6MVG9_9HYPH</name>
<dbReference type="PANTHER" id="PTHR13016">
    <property type="entry name" value="AMMECR1 HOMOLOG"/>
    <property type="match status" value="1"/>
</dbReference>
<feature type="domain" description="AMMECR1" evidence="1">
    <location>
        <begin position="3"/>
        <end position="194"/>
    </location>
</feature>
<reference evidence="2 3" key="1">
    <citation type="submission" date="2017-02" db="EMBL/GenBank/DDBJ databases">
        <authorList>
            <person name="Peterson S.W."/>
        </authorList>
    </citation>
    <scope>NUCLEOTIDE SEQUENCE [LARGE SCALE GENOMIC DNA]</scope>
    <source>
        <strain evidence="2 3">S285</strain>
    </source>
</reference>
<protein>
    <submittedName>
        <fullName evidence="2">AmmeMemoRadiSam system protein A</fullName>
    </submittedName>
</protein>
<dbReference type="STRING" id="655015.B1812_11555"/>
<evidence type="ECO:0000259" key="1">
    <source>
        <dbReference type="PROSITE" id="PS51112"/>
    </source>
</evidence>
<dbReference type="KEGG" id="mbry:B1812_11555"/>
<dbReference type="PANTHER" id="PTHR13016:SF0">
    <property type="entry name" value="AMME SYNDROME CANDIDATE GENE 1 PROTEIN"/>
    <property type="match status" value="1"/>
</dbReference>
<dbReference type="Gene3D" id="3.30.700.20">
    <property type="entry name" value="Hypothetical protein ph0010, domain 1"/>
    <property type="match status" value="1"/>
</dbReference>
<keyword evidence="3" id="KW-1185">Reference proteome</keyword>
<dbReference type="SUPFAM" id="SSF143447">
    <property type="entry name" value="AMMECR1-like"/>
    <property type="match status" value="1"/>
</dbReference>
<dbReference type="AlphaFoldDB" id="A0A1W6MVG9"/>
<dbReference type="Gene3D" id="3.30.1490.150">
    <property type="entry name" value="Hypothetical protein ph0010, domain 2"/>
    <property type="match status" value="1"/>
</dbReference>
<sequence>MTAADDLVSRHGAMMNDLARRAICGESSSQPSEKLPPEFGRAGASFVTLHRAGSLRGCCGSVSARRPLVEDIKANAVRSAFSDPRFAPLQRLEWGTLSLTVTLLSPLEPMRFEGEADLLSQLQPHRDGLLIEDAGRQAIFLPAVWEMLNEKEEFLAHLKAKAGLAQGHWSPAFRASRFSTAQSAAEPLLCRASEKMPEIA</sequence>
<dbReference type="PROSITE" id="PS51112">
    <property type="entry name" value="AMMECR1"/>
    <property type="match status" value="1"/>
</dbReference>
<dbReference type="Proteomes" id="UP000193978">
    <property type="component" value="Chromosome"/>
</dbReference>
<dbReference type="InterPro" id="IPR027623">
    <property type="entry name" value="AmmeMemoSam_A"/>
</dbReference>
<organism evidence="2 3">
    <name type="scientific">Methylocystis bryophila</name>
    <dbReference type="NCBI Taxonomy" id="655015"/>
    <lineage>
        <taxon>Bacteria</taxon>
        <taxon>Pseudomonadati</taxon>
        <taxon>Pseudomonadota</taxon>
        <taxon>Alphaproteobacteria</taxon>
        <taxon>Hyphomicrobiales</taxon>
        <taxon>Methylocystaceae</taxon>
        <taxon>Methylocystis</taxon>
    </lineage>
</organism>
<dbReference type="InterPro" id="IPR002733">
    <property type="entry name" value="AMMECR1_domain"/>
</dbReference>
<gene>
    <name evidence="2" type="ORF">B1812_11555</name>
</gene>
<dbReference type="RefSeq" id="WP_085771718.1">
    <property type="nucleotide sequence ID" value="NZ_AP027149.1"/>
</dbReference>
<dbReference type="NCBIfam" id="TIGR04335">
    <property type="entry name" value="AmmeMemoSam_A"/>
    <property type="match status" value="1"/>
</dbReference>
<dbReference type="Pfam" id="PF01871">
    <property type="entry name" value="AMMECR1"/>
    <property type="match status" value="1"/>
</dbReference>
<evidence type="ECO:0000313" key="3">
    <source>
        <dbReference type="Proteomes" id="UP000193978"/>
    </source>
</evidence>
<proteinExistence type="predicted"/>
<accession>A0A1W6MVG9</accession>
<dbReference type="InterPro" id="IPR036071">
    <property type="entry name" value="AMMECR1_dom_sf"/>
</dbReference>
<dbReference type="OrthoDB" id="9782820at2"/>
<dbReference type="InterPro" id="IPR027485">
    <property type="entry name" value="AMMECR1_N"/>
</dbReference>
<dbReference type="InterPro" id="IPR023473">
    <property type="entry name" value="AMMECR1"/>
</dbReference>
<evidence type="ECO:0000313" key="2">
    <source>
        <dbReference type="EMBL" id="ARN81600.1"/>
    </source>
</evidence>
<dbReference type="EMBL" id="CP019948">
    <property type="protein sequence ID" value="ARN81600.1"/>
    <property type="molecule type" value="Genomic_DNA"/>
</dbReference>